<dbReference type="GO" id="GO:0070204">
    <property type="term" value="F:2-succinyl-5-enolpyruvyl-6-hydroxy-3-cyclohexene-1-carboxylic-acid synthase activity"/>
    <property type="evidence" value="ECO:0007669"/>
    <property type="project" value="UniProtKB-UniRule"/>
</dbReference>
<dbReference type="GO" id="GO:0030145">
    <property type="term" value="F:manganese ion binding"/>
    <property type="evidence" value="ECO:0007669"/>
    <property type="project" value="UniProtKB-UniRule"/>
</dbReference>
<dbReference type="PANTHER" id="PTHR42916:SF1">
    <property type="entry name" value="PROTEIN PHYLLO, CHLOROPLASTIC"/>
    <property type="match status" value="1"/>
</dbReference>
<dbReference type="Pfam" id="PF02776">
    <property type="entry name" value="TPP_enzyme_N"/>
    <property type="match status" value="1"/>
</dbReference>
<dbReference type="Gene3D" id="3.40.50.1220">
    <property type="entry name" value="TPP-binding domain"/>
    <property type="match status" value="1"/>
</dbReference>
<comment type="pathway">
    <text evidence="7">Quinol/quinone metabolism; menaquinone biosynthesis.</text>
</comment>
<comment type="pathway">
    <text evidence="7">Quinol/quinone metabolism; 1,4-dihydroxy-2-naphthoate biosynthesis; 1,4-dihydroxy-2-naphthoate from chorismate: step 2/7.</text>
</comment>
<reference evidence="9" key="1">
    <citation type="journal article" date="2021" name="PeerJ">
        <title>Extensive microbial diversity within the chicken gut microbiome revealed by metagenomics and culture.</title>
        <authorList>
            <person name="Gilroy R."/>
            <person name="Ravi A."/>
            <person name="Getino M."/>
            <person name="Pursley I."/>
            <person name="Horton D.L."/>
            <person name="Alikhan N.F."/>
            <person name="Baker D."/>
            <person name="Gharbi K."/>
            <person name="Hall N."/>
            <person name="Watson M."/>
            <person name="Adriaenssens E.M."/>
            <person name="Foster-Nyarko E."/>
            <person name="Jarju S."/>
            <person name="Secka A."/>
            <person name="Antonio M."/>
            <person name="Oren A."/>
            <person name="Chaudhuri R.R."/>
            <person name="La Ragione R."/>
            <person name="Hildebrand F."/>
            <person name="Pallen M.J."/>
        </authorList>
    </citation>
    <scope>NUCLEOTIDE SEQUENCE</scope>
    <source>
        <strain evidence="9">378</strain>
    </source>
</reference>
<dbReference type="PANTHER" id="PTHR42916">
    <property type="entry name" value="2-SUCCINYL-5-ENOLPYRUVYL-6-HYDROXY-3-CYCLOHEXENE-1-CARBOXYLATE SYNTHASE"/>
    <property type="match status" value="1"/>
</dbReference>
<keyword evidence="3 7" id="KW-0479">Metal-binding</keyword>
<dbReference type="EC" id="2.2.1.9" evidence="7"/>
<evidence type="ECO:0000256" key="4">
    <source>
        <dbReference type="ARBA" id="ARBA00022842"/>
    </source>
</evidence>
<comment type="cofactor">
    <cofactor evidence="7">
        <name>thiamine diphosphate</name>
        <dbReference type="ChEBI" id="CHEBI:58937"/>
    </cofactor>
    <text evidence="7">Binds 1 thiamine pyrophosphate per subunit.</text>
</comment>
<dbReference type="InterPro" id="IPR029061">
    <property type="entry name" value="THDP-binding"/>
</dbReference>
<dbReference type="Gene3D" id="3.40.50.970">
    <property type="match status" value="2"/>
</dbReference>
<dbReference type="CDD" id="cd07037">
    <property type="entry name" value="TPP_PYR_MenD"/>
    <property type="match status" value="1"/>
</dbReference>
<gene>
    <name evidence="7 9" type="primary">menD</name>
    <name evidence="9" type="ORF">H9847_07400</name>
</gene>
<protein>
    <recommendedName>
        <fullName evidence="7">2-succinyl-5-enolpyruvyl-6-hydroxy-3-cyclohexene-1-carboxylate synthase</fullName>
        <shortName evidence="7">SEPHCHC synthase</shortName>
        <ecNumber evidence="7">2.2.1.9</ecNumber>
    </recommendedName>
    <alternativeName>
        <fullName evidence="7">Menaquinone biosynthesis protein MenD</fullName>
    </alternativeName>
</protein>
<proteinExistence type="inferred from homology"/>
<evidence type="ECO:0000256" key="2">
    <source>
        <dbReference type="ARBA" id="ARBA00022679"/>
    </source>
</evidence>
<evidence type="ECO:0000313" key="10">
    <source>
        <dbReference type="Proteomes" id="UP000733611"/>
    </source>
</evidence>
<reference evidence="9" key="2">
    <citation type="submission" date="2021-04" db="EMBL/GenBank/DDBJ databases">
        <authorList>
            <person name="Gilroy R."/>
        </authorList>
    </citation>
    <scope>NUCLEOTIDE SEQUENCE</scope>
    <source>
        <strain evidence="9">378</strain>
    </source>
</reference>
<evidence type="ECO:0000256" key="1">
    <source>
        <dbReference type="ARBA" id="ARBA00022428"/>
    </source>
</evidence>
<evidence type="ECO:0000256" key="3">
    <source>
        <dbReference type="ARBA" id="ARBA00022723"/>
    </source>
</evidence>
<evidence type="ECO:0000259" key="8">
    <source>
        <dbReference type="Pfam" id="PF02776"/>
    </source>
</evidence>
<dbReference type="AlphaFoldDB" id="A0A948X1P9"/>
<comment type="subunit">
    <text evidence="7">Homodimer.</text>
</comment>
<feature type="domain" description="Thiamine pyrophosphate enzyme N-terminal TPP-binding" evidence="8">
    <location>
        <begin position="11"/>
        <end position="120"/>
    </location>
</feature>
<comment type="caution">
    <text evidence="9">The sequence shown here is derived from an EMBL/GenBank/DDBJ whole genome shotgun (WGS) entry which is preliminary data.</text>
</comment>
<name>A0A948X1P9_9GAMM</name>
<dbReference type="EMBL" id="JAHLFE010000149">
    <property type="protein sequence ID" value="MBU3844676.1"/>
    <property type="molecule type" value="Genomic_DNA"/>
</dbReference>
<evidence type="ECO:0000256" key="7">
    <source>
        <dbReference type="HAMAP-Rule" id="MF_01659"/>
    </source>
</evidence>
<keyword evidence="6 7" id="KW-0464">Manganese</keyword>
<dbReference type="GO" id="GO:0009234">
    <property type="term" value="P:menaquinone biosynthetic process"/>
    <property type="evidence" value="ECO:0007669"/>
    <property type="project" value="UniProtKB-UniRule"/>
</dbReference>
<dbReference type="SUPFAM" id="SSF52518">
    <property type="entry name" value="Thiamin diphosphate-binding fold (THDP-binding)"/>
    <property type="match status" value="2"/>
</dbReference>
<keyword evidence="4 7" id="KW-0460">Magnesium</keyword>
<organism evidence="9 10">
    <name type="scientific">Candidatus Anaerobiospirillum pullicola</name>
    <dbReference type="NCBI Taxonomy" id="2838451"/>
    <lineage>
        <taxon>Bacteria</taxon>
        <taxon>Pseudomonadati</taxon>
        <taxon>Pseudomonadota</taxon>
        <taxon>Gammaproteobacteria</taxon>
        <taxon>Aeromonadales</taxon>
        <taxon>Succinivibrionaceae</taxon>
        <taxon>Anaerobiospirillum</taxon>
    </lineage>
</organism>
<keyword evidence="1 7" id="KW-0474">Menaquinone biosynthesis</keyword>
<comment type="catalytic activity">
    <reaction evidence="7">
        <text>isochorismate + 2-oxoglutarate + H(+) = 5-enolpyruvoyl-6-hydroxy-2-succinyl-cyclohex-3-ene-1-carboxylate + CO2</text>
        <dbReference type="Rhea" id="RHEA:25593"/>
        <dbReference type="ChEBI" id="CHEBI:15378"/>
        <dbReference type="ChEBI" id="CHEBI:16526"/>
        <dbReference type="ChEBI" id="CHEBI:16810"/>
        <dbReference type="ChEBI" id="CHEBI:29780"/>
        <dbReference type="ChEBI" id="CHEBI:58818"/>
        <dbReference type="EC" id="2.2.1.9"/>
    </reaction>
</comment>
<sequence>MLSNKQNVLQLVALLYAHGIRNVVLCPGSRDIPLTQTISHVPYFRCYSLTDERSAGFFALGIAQEQGLKVAVVVTSGSALANLHPAVCEAFYQQVPLVVISADRPEAWIGQMDGQTMPQPNLFQALVRKAVSLPQVHDEESLWYCNRLINEALLELDHGVTGPVHINVPISDPFFDFTEVELPAVRVIKRVNGCDFSNWLQRHLDDMTQVLLVVGQNNVKRWLPFTLNSKNILLLQQTMQVFSELPSNFAYIGQANALGDRQGATPCAYCGQQLDWILTALEQSCSPEELNAWTPQVVISLGGHIVSKKLKQFLRKHPPKYHLLINPRGEVSDLYMHLTHVVEAPWPDALRCLFQELSSPEGADARKAYVNRFAALYQSVFAQPLVDTEGVGCVNFIAQLLACMRKGSTLHLGNSSALRFAEFARVRYKSEIAVHCNRGINGIEGSVSAAVGAAYRAYQNAREMHAKEYPLHYLIVGDLSFYYDFNGLWHSQLPPNLRIVVLNNSGGEIFRLLPGLKLDEEADRLVRGVHQSPALSTMRERFAALGIKYLEVGTIAEARGEAQTSVSAKQEASAAAMSELLSPCTEDSALTLVEYHCAPEESQVFTAAIKDLCARVRDYVTHD</sequence>
<dbReference type="Proteomes" id="UP000733611">
    <property type="component" value="Unassembled WGS sequence"/>
</dbReference>
<evidence type="ECO:0000256" key="6">
    <source>
        <dbReference type="ARBA" id="ARBA00023211"/>
    </source>
</evidence>
<dbReference type="InterPro" id="IPR004433">
    <property type="entry name" value="MenaQ_synth_MenD"/>
</dbReference>
<dbReference type="HAMAP" id="MF_01659">
    <property type="entry name" value="MenD"/>
    <property type="match status" value="1"/>
</dbReference>
<keyword evidence="2 7" id="KW-0808">Transferase</keyword>
<dbReference type="NCBIfam" id="TIGR00173">
    <property type="entry name" value="menD"/>
    <property type="match status" value="1"/>
</dbReference>
<dbReference type="GO" id="GO:0000287">
    <property type="term" value="F:magnesium ion binding"/>
    <property type="evidence" value="ECO:0007669"/>
    <property type="project" value="UniProtKB-UniRule"/>
</dbReference>
<comment type="similarity">
    <text evidence="7">Belongs to the TPP enzyme family. MenD subfamily.</text>
</comment>
<dbReference type="PIRSF" id="PIRSF004983">
    <property type="entry name" value="MenD"/>
    <property type="match status" value="1"/>
</dbReference>
<comment type="cofactor">
    <cofactor evidence="7">
        <name>Mg(2+)</name>
        <dbReference type="ChEBI" id="CHEBI:18420"/>
    </cofactor>
    <cofactor evidence="7">
        <name>Mn(2+)</name>
        <dbReference type="ChEBI" id="CHEBI:29035"/>
    </cofactor>
</comment>
<accession>A0A948X1P9</accession>
<comment type="function">
    <text evidence="7">Catalyzes the thiamine diphosphate-dependent decarboxylation of 2-oxoglutarate and the subsequent addition of the resulting succinic semialdehyde-thiamine pyrophosphate anion to isochorismate to yield 2-succinyl-5-enolpyruvyl-6-hydroxy-3-cyclohexene-1-carboxylate (SEPHCHC).</text>
</comment>
<dbReference type="GO" id="GO:0030976">
    <property type="term" value="F:thiamine pyrophosphate binding"/>
    <property type="evidence" value="ECO:0007669"/>
    <property type="project" value="UniProtKB-UniRule"/>
</dbReference>
<dbReference type="InterPro" id="IPR012001">
    <property type="entry name" value="Thiamin_PyroP_enz_TPP-bd_dom"/>
</dbReference>
<keyword evidence="5 7" id="KW-0786">Thiamine pyrophosphate</keyword>
<evidence type="ECO:0000313" key="9">
    <source>
        <dbReference type="EMBL" id="MBU3844676.1"/>
    </source>
</evidence>
<evidence type="ECO:0000256" key="5">
    <source>
        <dbReference type="ARBA" id="ARBA00023052"/>
    </source>
</evidence>